<comment type="caution">
    <text evidence="1">The sequence shown here is derived from an EMBL/GenBank/DDBJ whole genome shotgun (WGS) entry which is preliminary data.</text>
</comment>
<gene>
    <name evidence="1" type="ORF">B296_00032810</name>
</gene>
<evidence type="ECO:0000313" key="1">
    <source>
        <dbReference type="EMBL" id="RRT55044.1"/>
    </source>
</evidence>
<organism evidence="1 2">
    <name type="scientific">Ensete ventricosum</name>
    <name type="common">Abyssinian banana</name>
    <name type="synonym">Musa ensete</name>
    <dbReference type="NCBI Taxonomy" id="4639"/>
    <lineage>
        <taxon>Eukaryota</taxon>
        <taxon>Viridiplantae</taxon>
        <taxon>Streptophyta</taxon>
        <taxon>Embryophyta</taxon>
        <taxon>Tracheophyta</taxon>
        <taxon>Spermatophyta</taxon>
        <taxon>Magnoliopsida</taxon>
        <taxon>Liliopsida</taxon>
        <taxon>Zingiberales</taxon>
        <taxon>Musaceae</taxon>
        <taxon>Ensete</taxon>
    </lineage>
</organism>
<dbReference type="EMBL" id="AMZH03010281">
    <property type="protein sequence ID" value="RRT55044.1"/>
    <property type="molecule type" value="Genomic_DNA"/>
</dbReference>
<proteinExistence type="predicted"/>
<accession>A0A426YTK2</accession>
<reference evidence="1 2" key="1">
    <citation type="journal article" date="2014" name="Agronomy (Basel)">
        <title>A Draft Genome Sequence for Ensete ventricosum, the Drought-Tolerant Tree Against Hunger.</title>
        <authorList>
            <person name="Harrison J."/>
            <person name="Moore K.A."/>
            <person name="Paszkiewicz K."/>
            <person name="Jones T."/>
            <person name="Grant M."/>
            <person name="Ambacheew D."/>
            <person name="Muzemil S."/>
            <person name="Studholme D.J."/>
        </authorList>
    </citation>
    <scope>NUCLEOTIDE SEQUENCE [LARGE SCALE GENOMIC DNA]</scope>
</reference>
<name>A0A426YTK2_ENSVE</name>
<evidence type="ECO:0000313" key="2">
    <source>
        <dbReference type="Proteomes" id="UP000287651"/>
    </source>
</evidence>
<sequence>MVAQRSLGLPSLVPDPRCHVIIHMANASICIICHLRGPLTMLRPFNSAVSRSPFAVSRIVSRSAHRDF</sequence>
<dbReference type="Proteomes" id="UP000287651">
    <property type="component" value="Unassembled WGS sequence"/>
</dbReference>
<dbReference type="AlphaFoldDB" id="A0A426YTK2"/>
<protein>
    <submittedName>
        <fullName evidence="1">Uncharacterized protein</fullName>
    </submittedName>
</protein>